<accession>A0A8K0XS92</accession>
<feature type="compositionally biased region" description="Basic and acidic residues" evidence="1">
    <location>
        <begin position="86"/>
        <end position="96"/>
    </location>
</feature>
<dbReference type="AlphaFoldDB" id="A0A8K0XS92"/>
<dbReference type="EMBL" id="JAEVFJ010000007">
    <property type="protein sequence ID" value="KAH8103502.1"/>
    <property type="molecule type" value="Genomic_DNA"/>
</dbReference>
<evidence type="ECO:0000313" key="2">
    <source>
        <dbReference type="EMBL" id="KAH8103502.1"/>
    </source>
</evidence>
<proteinExistence type="predicted"/>
<dbReference type="OrthoDB" id="3270863at2759"/>
<comment type="caution">
    <text evidence="2">The sequence shown here is derived from an EMBL/GenBank/DDBJ whole genome shotgun (WGS) entry which is preliminary data.</text>
</comment>
<protein>
    <submittedName>
        <fullName evidence="2">Uncharacterized protein</fullName>
    </submittedName>
</protein>
<organism evidence="2 3">
    <name type="scientific">Cristinia sonorae</name>
    <dbReference type="NCBI Taxonomy" id="1940300"/>
    <lineage>
        <taxon>Eukaryota</taxon>
        <taxon>Fungi</taxon>
        <taxon>Dikarya</taxon>
        <taxon>Basidiomycota</taxon>
        <taxon>Agaricomycotina</taxon>
        <taxon>Agaricomycetes</taxon>
        <taxon>Agaricomycetidae</taxon>
        <taxon>Agaricales</taxon>
        <taxon>Pleurotineae</taxon>
        <taxon>Stephanosporaceae</taxon>
        <taxon>Cristinia</taxon>
    </lineage>
</organism>
<reference evidence="2" key="1">
    <citation type="journal article" date="2021" name="New Phytol.">
        <title>Evolutionary innovations through gain and loss of genes in the ectomycorrhizal Boletales.</title>
        <authorList>
            <person name="Wu G."/>
            <person name="Miyauchi S."/>
            <person name="Morin E."/>
            <person name="Kuo A."/>
            <person name="Drula E."/>
            <person name="Varga T."/>
            <person name="Kohler A."/>
            <person name="Feng B."/>
            <person name="Cao Y."/>
            <person name="Lipzen A."/>
            <person name="Daum C."/>
            <person name="Hundley H."/>
            <person name="Pangilinan J."/>
            <person name="Johnson J."/>
            <person name="Barry K."/>
            <person name="LaButti K."/>
            <person name="Ng V."/>
            <person name="Ahrendt S."/>
            <person name="Min B."/>
            <person name="Choi I.G."/>
            <person name="Park H."/>
            <person name="Plett J.M."/>
            <person name="Magnuson J."/>
            <person name="Spatafora J.W."/>
            <person name="Nagy L.G."/>
            <person name="Henrissat B."/>
            <person name="Grigoriev I.V."/>
            <person name="Yang Z.L."/>
            <person name="Xu J."/>
            <person name="Martin F.M."/>
        </authorList>
    </citation>
    <scope>NUCLEOTIDE SEQUENCE</scope>
    <source>
        <strain evidence="2">KKN 215</strain>
    </source>
</reference>
<feature type="region of interest" description="Disordered" evidence="1">
    <location>
        <begin position="317"/>
        <end position="436"/>
    </location>
</feature>
<feature type="compositionally biased region" description="Acidic residues" evidence="1">
    <location>
        <begin position="341"/>
        <end position="353"/>
    </location>
</feature>
<name>A0A8K0XS92_9AGAR</name>
<sequence>MDYDALMKLPRETLQALAKRERIKANGASKAIARQLADKYPDGVPSLEGEVRKRTAAKRGRNAAEGTTTLVRRTTRSLKVKQELLEVDKLPEEPADVRVSQWLGAGSQQTQGEAQPEGLAALHEGEEAGVPSGAPGDAERNQPVAEPEQARSVRSVPAAQSTREPSKSPEVSSPPPQRQRSPSPVAGPSRLIARSPTIPIQYGAGSSSAVVRRDPTPGPSRSQHRGEVPPPNAPLSRQPTEPVFTLGDWKKLMGKTTRYVNTMSAFTKKTDEMFLLHSSLTQRMEMFDEGMDELQGMRLGIENYVAQWKDDETLYNGKGVKRKGKAATPPPAQASPRREPDDLDDMYLNEDEVLGYPPQGDEEGPAGVQQPELLSDGFTPTPKVQPRVSGSQFQRGYEYDDEPETSPSGGVLGRRRRDEEDYEDESSPEKRRRVFY</sequence>
<evidence type="ECO:0000256" key="1">
    <source>
        <dbReference type="SAM" id="MobiDB-lite"/>
    </source>
</evidence>
<gene>
    <name evidence="2" type="ORF">BXZ70DRAFT_926002</name>
</gene>
<feature type="region of interest" description="Disordered" evidence="1">
    <location>
        <begin position="86"/>
        <end position="241"/>
    </location>
</feature>
<evidence type="ECO:0000313" key="3">
    <source>
        <dbReference type="Proteomes" id="UP000813824"/>
    </source>
</evidence>
<dbReference type="Proteomes" id="UP000813824">
    <property type="component" value="Unassembled WGS sequence"/>
</dbReference>
<keyword evidence="3" id="KW-1185">Reference proteome</keyword>